<dbReference type="InterPro" id="IPR011257">
    <property type="entry name" value="DNA_glycosylase"/>
</dbReference>
<keyword evidence="1" id="KW-0540">Nuclease</keyword>
<sequence length="220" mass="24254">MAERSTELVRGLLNGYGTTFAEEAGIRLADKPGPLYQLLVLTTLLSARISAGVAVAAARALFAAGYRTPQAMARASWQQRVDALGRGHYRRYDERTARMLGDEAQLCLERWRGDLRRMRAEADGEVRPMRSMLIEFSGIGPTGADIFLREVQGVWPEFRPYLDRKVTAGAAKVGLPAAPDALARSVRAAEVPRLASALVRVALDRTAHPDELRRAARSRR</sequence>
<organism evidence="1 2">
    <name type="scientific">Rugosimonospora acidiphila</name>
    <dbReference type="NCBI Taxonomy" id="556531"/>
    <lineage>
        <taxon>Bacteria</taxon>
        <taxon>Bacillati</taxon>
        <taxon>Actinomycetota</taxon>
        <taxon>Actinomycetes</taxon>
        <taxon>Micromonosporales</taxon>
        <taxon>Micromonosporaceae</taxon>
        <taxon>Rugosimonospora</taxon>
    </lineage>
</organism>
<keyword evidence="2" id="KW-1185">Reference proteome</keyword>
<protein>
    <submittedName>
        <fullName evidence="1">Endonuclease</fullName>
    </submittedName>
</protein>
<dbReference type="GO" id="GO:0004519">
    <property type="term" value="F:endonuclease activity"/>
    <property type="evidence" value="ECO:0007669"/>
    <property type="project" value="UniProtKB-KW"/>
</dbReference>
<evidence type="ECO:0000313" key="1">
    <source>
        <dbReference type="EMBL" id="GAA5200974.1"/>
    </source>
</evidence>
<dbReference type="SUPFAM" id="SSF48150">
    <property type="entry name" value="DNA-glycosylase"/>
    <property type="match status" value="1"/>
</dbReference>
<proteinExistence type="predicted"/>
<dbReference type="RefSeq" id="WP_345638796.1">
    <property type="nucleotide sequence ID" value="NZ_BAABJQ010000047.1"/>
</dbReference>
<accession>A0ABP9SQS2</accession>
<dbReference type="Gene3D" id="1.10.340.30">
    <property type="entry name" value="Hypothetical protein, domain 2"/>
    <property type="match status" value="1"/>
</dbReference>
<comment type="caution">
    <text evidence="1">The sequence shown here is derived from an EMBL/GenBank/DDBJ whole genome shotgun (WGS) entry which is preliminary data.</text>
</comment>
<evidence type="ECO:0000313" key="2">
    <source>
        <dbReference type="Proteomes" id="UP001501570"/>
    </source>
</evidence>
<name>A0ABP9SQS2_9ACTN</name>
<keyword evidence="1" id="KW-0255">Endonuclease</keyword>
<dbReference type="Proteomes" id="UP001501570">
    <property type="component" value="Unassembled WGS sequence"/>
</dbReference>
<reference evidence="2" key="1">
    <citation type="journal article" date="2019" name="Int. J. Syst. Evol. Microbiol.">
        <title>The Global Catalogue of Microorganisms (GCM) 10K type strain sequencing project: providing services to taxonomists for standard genome sequencing and annotation.</title>
        <authorList>
            <consortium name="The Broad Institute Genomics Platform"/>
            <consortium name="The Broad Institute Genome Sequencing Center for Infectious Disease"/>
            <person name="Wu L."/>
            <person name="Ma J."/>
        </authorList>
    </citation>
    <scope>NUCLEOTIDE SEQUENCE [LARGE SCALE GENOMIC DNA]</scope>
    <source>
        <strain evidence="2">JCM 18304</strain>
    </source>
</reference>
<gene>
    <name evidence="1" type="ORF">GCM10023322_80010</name>
</gene>
<keyword evidence="1" id="KW-0378">Hydrolase</keyword>
<dbReference type="EMBL" id="BAABJQ010000047">
    <property type="protein sequence ID" value="GAA5200974.1"/>
    <property type="molecule type" value="Genomic_DNA"/>
</dbReference>